<reference evidence="2 3" key="1">
    <citation type="submission" date="2017-04" db="EMBL/GenBank/DDBJ databases">
        <title>Draft Aigarchaeota genome from a New Zealand hot spring.</title>
        <authorList>
            <person name="Reysenbach A.-L."/>
            <person name="Donaho J.A."/>
            <person name="Gerhart J."/>
            <person name="Kelley J.F."/>
            <person name="Kouba K."/>
            <person name="Podar M."/>
            <person name="Stott M."/>
        </authorList>
    </citation>
    <scope>NUCLEOTIDE SEQUENCE [LARGE SCALE GENOMIC DNA]</scope>
    <source>
        <strain evidence="2">NZ13_MG1</strain>
    </source>
</reference>
<feature type="domain" description="Dinitrogenase iron-molybdenum cofactor biosynthesis" evidence="1">
    <location>
        <begin position="17"/>
        <end position="109"/>
    </location>
</feature>
<dbReference type="InterPro" id="IPR003731">
    <property type="entry name" value="Di-Nase_FeMo-co_biosynth"/>
</dbReference>
<sequence length="118" mass="12688">MVKLRIAIPTKGKGGLEDVVCDVFGRANYFMIVDIEDGDVQKIQVVDNPAVSYQHGAGPIVVKMLVDLGVNMVLAAEFGPGVSTLLDQHKITRVKVNAGIKVSDSIKNALSQIQKRSV</sequence>
<protein>
    <recommendedName>
        <fullName evidence="1">Dinitrogenase iron-molybdenum cofactor biosynthesis domain-containing protein</fullName>
    </recommendedName>
</protein>
<dbReference type="Proteomes" id="UP000244066">
    <property type="component" value="Unassembled WGS sequence"/>
</dbReference>
<evidence type="ECO:0000313" key="3">
    <source>
        <dbReference type="Proteomes" id="UP000244066"/>
    </source>
</evidence>
<name>A0A2R7Y3A8_9ARCH</name>
<dbReference type="Gene3D" id="3.30.420.130">
    <property type="entry name" value="Dinitrogenase iron-molybdenum cofactor biosynthesis domain"/>
    <property type="match status" value="1"/>
</dbReference>
<accession>A0A2R7Y3A8</accession>
<gene>
    <name evidence="2" type="ORF">B9J98_06820</name>
</gene>
<organism evidence="2 3">
    <name type="scientific">Candidatus Terraquivivens tikiterensis</name>
    <dbReference type="NCBI Taxonomy" id="1980982"/>
    <lineage>
        <taxon>Archaea</taxon>
        <taxon>Nitrososphaerota</taxon>
        <taxon>Candidatus Wolframiiraptoraceae</taxon>
        <taxon>Candidatus Terraquivivens</taxon>
    </lineage>
</organism>
<evidence type="ECO:0000259" key="1">
    <source>
        <dbReference type="Pfam" id="PF02579"/>
    </source>
</evidence>
<dbReference type="PANTHER" id="PTHR33937:SF2">
    <property type="entry name" value="DINITROGENASE IRON-MOLYBDENUM COFACTOR BIOSYNTHESIS DOMAIN-CONTAINING PROTEIN"/>
    <property type="match status" value="1"/>
</dbReference>
<dbReference type="SUPFAM" id="SSF53146">
    <property type="entry name" value="Nitrogenase accessory factor-like"/>
    <property type="match status" value="1"/>
</dbReference>
<dbReference type="InterPro" id="IPR036105">
    <property type="entry name" value="DiNase_FeMo-co_biosyn_sf"/>
</dbReference>
<dbReference type="AlphaFoldDB" id="A0A2R7Y3A8"/>
<proteinExistence type="predicted"/>
<dbReference type="Pfam" id="PF02579">
    <property type="entry name" value="Nitro_FeMo-Co"/>
    <property type="match status" value="1"/>
</dbReference>
<evidence type="ECO:0000313" key="2">
    <source>
        <dbReference type="EMBL" id="PUA31302.1"/>
    </source>
</evidence>
<dbReference type="EMBL" id="NDWU01000020">
    <property type="protein sequence ID" value="PUA31302.1"/>
    <property type="molecule type" value="Genomic_DNA"/>
</dbReference>
<dbReference type="PANTHER" id="PTHR33937">
    <property type="entry name" value="IRON-MOLYBDENUM PROTEIN-RELATED-RELATED"/>
    <property type="match status" value="1"/>
</dbReference>
<comment type="caution">
    <text evidence="2">The sequence shown here is derived from an EMBL/GenBank/DDBJ whole genome shotgun (WGS) entry which is preliminary data.</text>
</comment>
<dbReference type="InterPro" id="IPR051840">
    <property type="entry name" value="NifX/NifY_domain"/>
</dbReference>